<protein>
    <recommendedName>
        <fullName evidence="5">TIGR03067 domain-containing protein</fullName>
    </recommendedName>
</protein>
<dbReference type="Proteomes" id="UP000291822">
    <property type="component" value="Unassembled WGS sequence"/>
</dbReference>
<sequence length="231" mass="23637">MNKLPVLLLALALPFALHAQDAKPLNIAGAWRLDDRNSDSADVVRAKLQAVARGEEAAPAPASTAGGPGDHGPGGHHGGGRGMGGGGGGMGGHGGGHGGKGGDHGSGDKDKDKDEAKDFRGSAPLPPTLASDSVLLVTQDDKSVQVRLNNGQQLEVKLDGVKRQTLSGNAMASARREGGSVVVSIQYADGSQLNERWTPSADGKQLVVDGEWKPQGMADAVGFKRTYVGLQ</sequence>
<accession>A0A4R0YTN8</accession>
<evidence type="ECO:0000313" key="3">
    <source>
        <dbReference type="EMBL" id="TCI08467.1"/>
    </source>
</evidence>
<evidence type="ECO:0008006" key="5">
    <source>
        <dbReference type="Google" id="ProtNLM"/>
    </source>
</evidence>
<proteinExistence type="predicted"/>
<evidence type="ECO:0000256" key="1">
    <source>
        <dbReference type="SAM" id="MobiDB-lite"/>
    </source>
</evidence>
<feature type="signal peptide" evidence="2">
    <location>
        <begin position="1"/>
        <end position="19"/>
    </location>
</feature>
<gene>
    <name evidence="3" type="ORF">EZM97_27995</name>
</gene>
<evidence type="ECO:0000256" key="2">
    <source>
        <dbReference type="SAM" id="SignalP"/>
    </source>
</evidence>
<comment type="caution">
    <text evidence="3">The sequence shown here is derived from an EMBL/GenBank/DDBJ whole genome shotgun (WGS) entry which is preliminary data.</text>
</comment>
<feature type="compositionally biased region" description="Basic and acidic residues" evidence="1">
    <location>
        <begin position="100"/>
        <end position="120"/>
    </location>
</feature>
<feature type="chain" id="PRO_5020610253" description="TIGR03067 domain-containing protein" evidence="2">
    <location>
        <begin position="20"/>
        <end position="231"/>
    </location>
</feature>
<name>A0A4R0YTN8_9GAMM</name>
<reference evidence="3 4" key="1">
    <citation type="submission" date="2019-02" db="EMBL/GenBank/DDBJ databases">
        <title>Dyella amyloliquefaciens sp. nov., isolated from forest soil.</title>
        <authorList>
            <person name="Gao Z.-H."/>
            <person name="Qiu L.-H."/>
        </authorList>
    </citation>
    <scope>NUCLEOTIDE SEQUENCE [LARGE SCALE GENOMIC DNA]</scope>
    <source>
        <strain evidence="3 4">KACC 12747</strain>
    </source>
</reference>
<organism evidence="3 4">
    <name type="scientific">Dyella soli</name>
    <dbReference type="NCBI Taxonomy" id="522319"/>
    <lineage>
        <taxon>Bacteria</taxon>
        <taxon>Pseudomonadati</taxon>
        <taxon>Pseudomonadota</taxon>
        <taxon>Gammaproteobacteria</taxon>
        <taxon>Lysobacterales</taxon>
        <taxon>Rhodanobacteraceae</taxon>
        <taxon>Dyella</taxon>
    </lineage>
</organism>
<keyword evidence="4" id="KW-1185">Reference proteome</keyword>
<feature type="compositionally biased region" description="Gly residues" evidence="1">
    <location>
        <begin position="66"/>
        <end position="99"/>
    </location>
</feature>
<dbReference type="EMBL" id="SJTG01000004">
    <property type="protein sequence ID" value="TCI08467.1"/>
    <property type="molecule type" value="Genomic_DNA"/>
</dbReference>
<feature type="region of interest" description="Disordered" evidence="1">
    <location>
        <begin position="52"/>
        <end position="132"/>
    </location>
</feature>
<keyword evidence="2" id="KW-0732">Signal</keyword>
<dbReference type="AlphaFoldDB" id="A0A4R0YTN8"/>
<evidence type="ECO:0000313" key="4">
    <source>
        <dbReference type="Proteomes" id="UP000291822"/>
    </source>
</evidence>
<dbReference type="RefSeq" id="WP_131151592.1">
    <property type="nucleotide sequence ID" value="NZ_SJTG01000004.1"/>
</dbReference>